<proteinExistence type="predicted"/>
<dbReference type="InterPro" id="IPR040079">
    <property type="entry name" value="Glutathione_S-Trfase"/>
</dbReference>
<dbReference type="SFLD" id="SFLDS00019">
    <property type="entry name" value="Glutathione_Transferase_(cytos"/>
    <property type="match status" value="1"/>
</dbReference>
<dbReference type="EC" id="2.5.1.18" evidence="2"/>
<dbReference type="InterPro" id="IPR050983">
    <property type="entry name" value="GST_Omega/HSP26"/>
</dbReference>
<dbReference type="InterPro" id="IPR036282">
    <property type="entry name" value="Glutathione-S-Trfase_C_sf"/>
</dbReference>
<name>A0A0M6ZFG1_9HYPH</name>
<dbReference type="STRING" id="311410.LA5095_04855"/>
<dbReference type="RefSeq" id="WP_082442556.1">
    <property type="nucleotide sequence ID" value="NZ_CXWA01000007.1"/>
</dbReference>
<keyword evidence="2" id="KW-0808">Transferase</keyword>
<accession>A0A0M6ZFG1</accession>
<dbReference type="InterPro" id="IPR036249">
    <property type="entry name" value="Thioredoxin-like_sf"/>
</dbReference>
<evidence type="ECO:0000313" key="2">
    <source>
        <dbReference type="EMBL" id="CTQ68504.1"/>
    </source>
</evidence>
<sequence length="208" mass="23426">MLKLFAIPVSLYCAKLRIALRHKELVWEEVPPPGGYGSQTYKDLVPGGSLPALQHDGHLLSDSEAIAEYINEVWPAPEMLPGDSLERARIRERSRFHDTRLEPALRALFPMIGLGPSTQAVSEKWDALAERLAQMETLLPETTPRLTLADCGMPVTCRWINELTEHFRTAPVLSSRMQRYLQGLNAHKAVSDELAQYGPRLKAWMATR</sequence>
<dbReference type="AlphaFoldDB" id="A0A0M6ZFG1"/>
<dbReference type="CDD" id="cd00570">
    <property type="entry name" value="GST_N_family"/>
    <property type="match status" value="1"/>
</dbReference>
<dbReference type="SUPFAM" id="SSF47616">
    <property type="entry name" value="GST C-terminal domain-like"/>
    <property type="match status" value="1"/>
</dbReference>
<reference evidence="3" key="1">
    <citation type="submission" date="2015-07" db="EMBL/GenBank/DDBJ databases">
        <authorList>
            <person name="Rodrigo-Torres Lidia"/>
            <person name="Arahal R.David."/>
        </authorList>
    </citation>
    <scope>NUCLEOTIDE SEQUENCE [LARGE SCALE GENOMIC DNA]</scope>
    <source>
        <strain evidence="3">CECT 5096</strain>
    </source>
</reference>
<dbReference type="EMBL" id="CXWC01000003">
    <property type="protein sequence ID" value="CTQ68504.1"/>
    <property type="molecule type" value="Genomic_DNA"/>
</dbReference>
<dbReference type="Gene3D" id="3.40.30.10">
    <property type="entry name" value="Glutaredoxin"/>
    <property type="match status" value="1"/>
</dbReference>
<dbReference type="PANTHER" id="PTHR43968:SF6">
    <property type="entry name" value="GLUTATHIONE S-TRANSFERASE OMEGA"/>
    <property type="match status" value="1"/>
</dbReference>
<dbReference type="GeneID" id="97669242"/>
<dbReference type="GO" id="GO:0005737">
    <property type="term" value="C:cytoplasm"/>
    <property type="evidence" value="ECO:0007669"/>
    <property type="project" value="TreeGrafter"/>
</dbReference>
<dbReference type="OrthoDB" id="9782992at2"/>
<dbReference type="InterPro" id="IPR004045">
    <property type="entry name" value="Glutathione_S-Trfase_N"/>
</dbReference>
<dbReference type="Gene3D" id="1.20.1050.10">
    <property type="match status" value="1"/>
</dbReference>
<evidence type="ECO:0000259" key="1">
    <source>
        <dbReference type="PROSITE" id="PS50404"/>
    </source>
</evidence>
<dbReference type="PROSITE" id="PS50404">
    <property type="entry name" value="GST_NTER"/>
    <property type="match status" value="1"/>
</dbReference>
<organism evidence="2 3">
    <name type="scientific">Roseibium album</name>
    <dbReference type="NCBI Taxonomy" id="311410"/>
    <lineage>
        <taxon>Bacteria</taxon>
        <taxon>Pseudomonadati</taxon>
        <taxon>Pseudomonadota</taxon>
        <taxon>Alphaproteobacteria</taxon>
        <taxon>Hyphomicrobiales</taxon>
        <taxon>Stappiaceae</taxon>
        <taxon>Roseibium</taxon>
    </lineage>
</organism>
<feature type="domain" description="GST N-terminal" evidence="1">
    <location>
        <begin position="1"/>
        <end position="78"/>
    </location>
</feature>
<gene>
    <name evidence="2" type="ORF">LA5096_01834</name>
</gene>
<dbReference type="SUPFAM" id="SSF52833">
    <property type="entry name" value="Thioredoxin-like"/>
    <property type="match status" value="1"/>
</dbReference>
<dbReference type="PANTHER" id="PTHR43968">
    <property type="match status" value="1"/>
</dbReference>
<protein>
    <submittedName>
        <fullName evidence="2">Glutathione S-transferase</fullName>
        <ecNumber evidence="2">2.5.1.18</ecNumber>
    </submittedName>
</protein>
<dbReference type="Proteomes" id="UP000049983">
    <property type="component" value="Unassembled WGS sequence"/>
</dbReference>
<evidence type="ECO:0000313" key="3">
    <source>
        <dbReference type="Proteomes" id="UP000049983"/>
    </source>
</evidence>
<dbReference type="GO" id="GO:0004364">
    <property type="term" value="F:glutathione transferase activity"/>
    <property type="evidence" value="ECO:0007669"/>
    <property type="project" value="UniProtKB-EC"/>
</dbReference>
<keyword evidence="3" id="KW-1185">Reference proteome</keyword>
<dbReference type="Pfam" id="PF13417">
    <property type="entry name" value="GST_N_3"/>
    <property type="match status" value="1"/>
</dbReference>